<dbReference type="Gene3D" id="3.30.460.10">
    <property type="entry name" value="Beta Polymerase, domain 2"/>
    <property type="match status" value="1"/>
</dbReference>
<dbReference type="PANTHER" id="PTHR34822">
    <property type="entry name" value="GRPB DOMAIN PROTEIN (AFU_ORTHOLOGUE AFUA_1G01530)"/>
    <property type="match status" value="1"/>
</dbReference>
<keyword evidence="2" id="KW-1185">Reference proteome</keyword>
<name>A0A3M8AVP1_9BACL</name>
<evidence type="ECO:0000313" key="2">
    <source>
        <dbReference type="Proteomes" id="UP000268829"/>
    </source>
</evidence>
<dbReference type="PANTHER" id="PTHR34822:SF1">
    <property type="entry name" value="GRPB FAMILY PROTEIN"/>
    <property type="match status" value="1"/>
</dbReference>
<comment type="caution">
    <text evidence="1">The sequence shown here is derived from an EMBL/GenBank/DDBJ whole genome shotgun (WGS) entry which is preliminary data.</text>
</comment>
<organism evidence="1 2">
    <name type="scientific">Brevibacillus gelatini</name>
    <dbReference type="NCBI Taxonomy" id="1655277"/>
    <lineage>
        <taxon>Bacteria</taxon>
        <taxon>Bacillati</taxon>
        <taxon>Bacillota</taxon>
        <taxon>Bacilli</taxon>
        <taxon>Bacillales</taxon>
        <taxon>Paenibacillaceae</taxon>
        <taxon>Brevibacillus</taxon>
    </lineage>
</organism>
<dbReference type="InterPro" id="IPR043519">
    <property type="entry name" value="NT_sf"/>
</dbReference>
<sequence length="368" mass="42504">MITRRKSQFSSLLDCIGGILMEVISYLKYPDKKFDRFPPENELGTFFFDIDSDELTLINDIRVGIRGFILMKCDNTLILNSQLYGWVDALWITLLEIVEKLIKFGYGSKLIGSINKRIIVESLSENALCLTVTANQEITHRAFIPSQEEFIHAVIDGSSLFFGRIKEQLRTDSYDDVIQFINCLKGNMKNFSPVEKYYHYPQSNLKVNDLLYNYSTDWMKMFDKEREYLESIITEPGVVIQHIGSTTMQAVSSRPIVDILIGTQTSLSAEMVYDDLKHDYFSTEDFPGPMPIFYLTKATPKEVYYNVFITTINSSFWESVLNFRDLINSNDQLAKQFNEMKISASNISYAEYQKQKNQFITSILKHNG</sequence>
<evidence type="ECO:0008006" key="3">
    <source>
        <dbReference type="Google" id="ProtNLM"/>
    </source>
</evidence>
<dbReference type="AlphaFoldDB" id="A0A3M8AVP1"/>
<accession>A0A3M8AVP1</accession>
<evidence type="ECO:0000313" key="1">
    <source>
        <dbReference type="EMBL" id="RNB55278.1"/>
    </source>
</evidence>
<dbReference type="OrthoDB" id="9799092at2"/>
<dbReference type="Proteomes" id="UP000268829">
    <property type="component" value="Unassembled WGS sequence"/>
</dbReference>
<reference evidence="1 2" key="1">
    <citation type="submission" date="2018-10" db="EMBL/GenBank/DDBJ databases">
        <title>Phylogenomics of Brevibacillus.</title>
        <authorList>
            <person name="Dunlap C."/>
        </authorList>
    </citation>
    <scope>NUCLEOTIDE SEQUENCE [LARGE SCALE GENOMIC DNA]</scope>
    <source>
        <strain evidence="1 2">DSM 100115</strain>
    </source>
</reference>
<dbReference type="SUPFAM" id="SSF81301">
    <property type="entry name" value="Nucleotidyltransferase"/>
    <property type="match status" value="1"/>
</dbReference>
<dbReference type="Pfam" id="PF04229">
    <property type="entry name" value="GrpB"/>
    <property type="match status" value="1"/>
</dbReference>
<gene>
    <name evidence="1" type="ORF">EDM57_15180</name>
</gene>
<protein>
    <recommendedName>
        <fullName evidence="3">GrpB family protein</fullName>
    </recommendedName>
</protein>
<proteinExistence type="predicted"/>
<dbReference type="EMBL" id="RHHS01000036">
    <property type="protein sequence ID" value="RNB55278.1"/>
    <property type="molecule type" value="Genomic_DNA"/>
</dbReference>
<dbReference type="InterPro" id="IPR007344">
    <property type="entry name" value="GrpB/CoaE"/>
</dbReference>